<dbReference type="GO" id="GO:0033690">
    <property type="term" value="P:positive regulation of osteoblast proliferation"/>
    <property type="evidence" value="ECO:0007669"/>
    <property type="project" value="TreeGrafter"/>
</dbReference>
<dbReference type="GO" id="GO:0005886">
    <property type="term" value="C:plasma membrane"/>
    <property type="evidence" value="ECO:0007669"/>
    <property type="project" value="TreeGrafter"/>
</dbReference>
<keyword evidence="5" id="KW-1185">Reference proteome</keyword>
<name>A0AAD8CY18_ACIOX</name>
<evidence type="ECO:0000313" key="5">
    <source>
        <dbReference type="Proteomes" id="UP001230051"/>
    </source>
</evidence>
<evidence type="ECO:0000256" key="1">
    <source>
        <dbReference type="SAM" id="MobiDB-lite"/>
    </source>
</evidence>
<dbReference type="EMBL" id="JAGXEW010000021">
    <property type="protein sequence ID" value="KAK1160124.1"/>
    <property type="molecule type" value="Genomic_DNA"/>
</dbReference>
<reference evidence="4" key="1">
    <citation type="submission" date="2022-02" db="EMBL/GenBank/DDBJ databases">
        <title>Atlantic sturgeon de novo genome assembly.</title>
        <authorList>
            <person name="Stock M."/>
            <person name="Klopp C."/>
            <person name="Guiguen Y."/>
            <person name="Cabau C."/>
            <person name="Parinello H."/>
            <person name="Santidrian Yebra-Pimentel E."/>
            <person name="Kuhl H."/>
            <person name="Dirks R.P."/>
            <person name="Guessner J."/>
            <person name="Wuertz S."/>
            <person name="Du K."/>
            <person name="Schartl M."/>
        </authorList>
    </citation>
    <scope>NUCLEOTIDE SEQUENCE</scope>
    <source>
        <strain evidence="4">STURGEONOMICS-FGT-2020</strain>
        <tissue evidence="4">Whole blood</tissue>
    </source>
</reference>
<keyword evidence="2" id="KW-1133">Transmembrane helix</keyword>
<evidence type="ECO:0000313" key="4">
    <source>
        <dbReference type="EMBL" id="KAK1160124.1"/>
    </source>
</evidence>
<gene>
    <name evidence="4" type="primary">Tmem119</name>
    <name evidence="4" type="ORF">AOXY_G21628</name>
</gene>
<accession>A0AAD8CY18</accession>
<feature type="region of interest" description="Disordered" evidence="1">
    <location>
        <begin position="134"/>
        <end position="346"/>
    </location>
</feature>
<feature type="signal peptide" evidence="3">
    <location>
        <begin position="1"/>
        <end position="24"/>
    </location>
</feature>
<dbReference type="Pfam" id="PF15724">
    <property type="entry name" value="TMEM119"/>
    <property type="match status" value="1"/>
</dbReference>
<dbReference type="PANTHER" id="PTHR28645:SF1">
    <property type="entry name" value="TRANSMEMBRANE PROTEIN 119"/>
    <property type="match status" value="1"/>
</dbReference>
<dbReference type="PANTHER" id="PTHR28645">
    <property type="entry name" value="TRANSMEMBRANE PROTEIN 119"/>
    <property type="match status" value="1"/>
</dbReference>
<feature type="compositionally biased region" description="Polar residues" evidence="1">
    <location>
        <begin position="284"/>
        <end position="313"/>
    </location>
</feature>
<dbReference type="AlphaFoldDB" id="A0AAD8CY18"/>
<sequence>MRNSLVLLLTLMSLVLLWCRCCDSTPLAYTLTSAEQSGDDESESPTFSAHTTLSTISISTISISTPKTSNGTRVPVKPFNLQLIVDFLRENMLLIVVVASLLAVIIFIACCASILRHKRKGNAYYPSSFPAKKYVDEKDMSGGGRSFNEIPAKPPSSQQEEQVDSTKQLQADIKAAAQNLRSPSKAPLCEQEPKPTEQKPAAEQKPQQAPRASQEPASEPHNTSPPEPSSQPLDLAPQQPPSQPQIPVNTELEQSPNQPQDCSNQTVDSTPPKPKEDPPAPAQALNQNDAQASPANQTAQETVKPTPQETQDTPPADQQPAVAPNDQTQSTEALTPQTICGETTAF</sequence>
<feature type="compositionally biased region" description="Basic and acidic residues" evidence="1">
    <location>
        <begin position="191"/>
        <end position="202"/>
    </location>
</feature>
<organism evidence="4 5">
    <name type="scientific">Acipenser oxyrinchus oxyrinchus</name>
    <dbReference type="NCBI Taxonomy" id="40147"/>
    <lineage>
        <taxon>Eukaryota</taxon>
        <taxon>Metazoa</taxon>
        <taxon>Chordata</taxon>
        <taxon>Craniata</taxon>
        <taxon>Vertebrata</taxon>
        <taxon>Euteleostomi</taxon>
        <taxon>Actinopterygii</taxon>
        <taxon>Chondrostei</taxon>
        <taxon>Acipenseriformes</taxon>
        <taxon>Acipenseridae</taxon>
        <taxon>Acipenser</taxon>
    </lineage>
</organism>
<protein>
    <submittedName>
        <fullName evidence="4">Transmembrane protein 119-like</fullName>
    </submittedName>
</protein>
<keyword evidence="3" id="KW-0732">Signal</keyword>
<dbReference type="InterPro" id="IPR031453">
    <property type="entry name" value="TMEM119"/>
</dbReference>
<evidence type="ECO:0000256" key="3">
    <source>
        <dbReference type="SAM" id="SignalP"/>
    </source>
</evidence>
<feature type="compositionally biased region" description="Polar residues" evidence="1">
    <location>
        <begin position="155"/>
        <end position="169"/>
    </location>
</feature>
<feature type="transmembrane region" description="Helical" evidence="2">
    <location>
        <begin position="92"/>
        <end position="115"/>
    </location>
</feature>
<keyword evidence="2" id="KW-0472">Membrane</keyword>
<feature type="compositionally biased region" description="Polar residues" evidence="1">
    <location>
        <begin position="251"/>
        <end position="269"/>
    </location>
</feature>
<dbReference type="GO" id="GO:0030501">
    <property type="term" value="P:positive regulation of bone mineralization"/>
    <property type="evidence" value="ECO:0007669"/>
    <property type="project" value="TreeGrafter"/>
</dbReference>
<feature type="chain" id="PRO_5042009286" evidence="3">
    <location>
        <begin position="25"/>
        <end position="346"/>
    </location>
</feature>
<evidence type="ECO:0000256" key="2">
    <source>
        <dbReference type="SAM" id="Phobius"/>
    </source>
</evidence>
<feature type="compositionally biased region" description="Polar residues" evidence="1">
    <location>
        <begin position="325"/>
        <end position="346"/>
    </location>
</feature>
<dbReference type="Proteomes" id="UP001230051">
    <property type="component" value="Unassembled WGS sequence"/>
</dbReference>
<comment type="caution">
    <text evidence="4">The sequence shown here is derived from an EMBL/GenBank/DDBJ whole genome shotgun (WGS) entry which is preliminary data.</text>
</comment>
<keyword evidence="2 4" id="KW-0812">Transmembrane</keyword>
<proteinExistence type="predicted"/>
<dbReference type="GO" id="GO:0001503">
    <property type="term" value="P:ossification"/>
    <property type="evidence" value="ECO:0007669"/>
    <property type="project" value="InterPro"/>
</dbReference>
<dbReference type="GO" id="GO:0045669">
    <property type="term" value="P:positive regulation of osteoblast differentiation"/>
    <property type="evidence" value="ECO:0007669"/>
    <property type="project" value="TreeGrafter"/>
</dbReference>